<protein>
    <submittedName>
        <fullName evidence="1">Uncharacterized protein</fullName>
    </submittedName>
</protein>
<dbReference type="RefSeq" id="WP_147378239.1">
    <property type="nucleotide sequence ID" value="NZ_QXFI01000016.1"/>
</dbReference>
<sequence>MKKLLCWVVFCFCVSCTFLDKDSDPSIDSTADTVLYYYNRSMDDNLSKTKQQQAIDKAYYLAKKNDKNALYGKVLYQKSSFSNTSGKYDSLLIYDKLLRDYVTQGNDVSILARQHYLMGFYYDKIPKLPDSAFIRYCDYVN</sequence>
<name>A0ABY3KJN6_9FLAO</name>
<gene>
    <name evidence="1" type="ORF">FQ017_06125</name>
</gene>
<accession>A0ABY3KJN6</accession>
<dbReference type="EMBL" id="VNWK01000016">
    <property type="protein sequence ID" value="TXJ97437.1"/>
    <property type="molecule type" value="Genomic_DNA"/>
</dbReference>
<proteinExistence type="predicted"/>
<evidence type="ECO:0000313" key="2">
    <source>
        <dbReference type="Proteomes" id="UP000321621"/>
    </source>
</evidence>
<reference evidence="1 2" key="1">
    <citation type="submission" date="2019-07" db="EMBL/GenBank/DDBJ databases">
        <title>Draft genome of two Muricauda strains isolated from deep sea.</title>
        <authorList>
            <person name="Sun C."/>
        </authorList>
    </citation>
    <scope>NUCLEOTIDE SEQUENCE [LARGE SCALE GENOMIC DNA]</scope>
    <source>
        <strain evidence="1 2">72</strain>
    </source>
</reference>
<organism evidence="1 2">
    <name type="scientific">Flagellimonas pelagia</name>
    <dbReference type="NCBI Taxonomy" id="2306998"/>
    <lineage>
        <taxon>Bacteria</taxon>
        <taxon>Pseudomonadati</taxon>
        <taxon>Bacteroidota</taxon>
        <taxon>Flavobacteriia</taxon>
        <taxon>Flavobacteriales</taxon>
        <taxon>Flavobacteriaceae</taxon>
        <taxon>Flagellimonas</taxon>
    </lineage>
</organism>
<comment type="caution">
    <text evidence="1">The sequence shown here is derived from an EMBL/GenBank/DDBJ whole genome shotgun (WGS) entry which is preliminary data.</text>
</comment>
<dbReference type="Proteomes" id="UP000321621">
    <property type="component" value="Unassembled WGS sequence"/>
</dbReference>
<keyword evidence="2" id="KW-1185">Reference proteome</keyword>
<evidence type="ECO:0000313" key="1">
    <source>
        <dbReference type="EMBL" id="TXJ97437.1"/>
    </source>
</evidence>